<evidence type="ECO:0008006" key="3">
    <source>
        <dbReference type="Google" id="ProtNLM"/>
    </source>
</evidence>
<comment type="caution">
    <text evidence="1">The sequence shown here is derived from an EMBL/GenBank/DDBJ whole genome shotgun (WGS) entry which is preliminary data.</text>
</comment>
<dbReference type="InterPro" id="IPR031664">
    <property type="entry name" value="DUF5085"/>
</dbReference>
<dbReference type="OrthoDB" id="2452656at2"/>
<dbReference type="RefSeq" id="WP_117117817.1">
    <property type="nucleotide sequence ID" value="NZ_BFBY01000002.1"/>
</dbReference>
<dbReference type="Pfam" id="PF16895">
    <property type="entry name" value="DUF5085"/>
    <property type="match status" value="1"/>
</dbReference>
<gene>
    <name evidence="1" type="ORF">LrDSM24759_03840</name>
</gene>
<protein>
    <recommendedName>
        <fullName evidence="3">DUF5085 family protein</fullName>
    </recommendedName>
</protein>
<accession>A0A2Z6TE86</accession>
<name>A0A2Z6TE86_9LACO</name>
<organism evidence="1 2">
    <name type="scientific">Lactobacillus rodentium</name>
    <dbReference type="NCBI Taxonomy" id="947835"/>
    <lineage>
        <taxon>Bacteria</taxon>
        <taxon>Bacillati</taxon>
        <taxon>Bacillota</taxon>
        <taxon>Bacilli</taxon>
        <taxon>Lactobacillales</taxon>
        <taxon>Lactobacillaceae</taxon>
        <taxon>Lactobacillus</taxon>
    </lineage>
</organism>
<evidence type="ECO:0000313" key="2">
    <source>
        <dbReference type="Proteomes" id="UP000257317"/>
    </source>
</evidence>
<proteinExistence type="predicted"/>
<reference evidence="2" key="1">
    <citation type="submission" date="2018-03" db="EMBL/GenBank/DDBJ databases">
        <title>New taxa in the Lactobacillus gasseri group.</title>
        <authorList>
            <person name="Tanizawa Y."/>
            <person name="Tohno M."/>
            <person name="Endo A."/>
            <person name="Arita M."/>
        </authorList>
    </citation>
    <scope>NUCLEOTIDE SEQUENCE [LARGE SCALE GENOMIC DNA]</scope>
    <source>
        <strain evidence="2">DSM 24759</strain>
    </source>
</reference>
<keyword evidence="2" id="KW-1185">Reference proteome</keyword>
<evidence type="ECO:0000313" key="1">
    <source>
        <dbReference type="EMBL" id="GBG04470.1"/>
    </source>
</evidence>
<dbReference type="AlphaFoldDB" id="A0A2Z6TE86"/>
<dbReference type="Proteomes" id="UP000257317">
    <property type="component" value="Unassembled WGS sequence"/>
</dbReference>
<dbReference type="EMBL" id="BFBY01000002">
    <property type="protein sequence ID" value="GBG04470.1"/>
    <property type="molecule type" value="Genomic_DNA"/>
</dbReference>
<sequence length="154" mass="17700">MVGYEQAITEKNVIEYKCIADMDMMNEAFQDFAQTIKDAGYTPVKSIFYANGGEIDQTENIPLQIFVPVAEDYHGKLPENFIYRSYFQIRHLLSVRVKGMTNLDFARGLEKLGQAVLETGDLEDPNTPTFFVFHELNGEIYTDISVGLQRRWED</sequence>